<organism evidence="1">
    <name type="scientific">marine metagenome</name>
    <dbReference type="NCBI Taxonomy" id="408172"/>
    <lineage>
        <taxon>unclassified sequences</taxon>
        <taxon>metagenomes</taxon>
        <taxon>ecological metagenomes</taxon>
    </lineage>
</organism>
<proteinExistence type="predicted"/>
<reference evidence="1" key="1">
    <citation type="submission" date="2018-05" db="EMBL/GenBank/DDBJ databases">
        <authorList>
            <person name="Lanie J.A."/>
            <person name="Ng W.-L."/>
            <person name="Kazmierczak K.M."/>
            <person name="Andrzejewski T.M."/>
            <person name="Davidsen T.M."/>
            <person name="Wayne K.J."/>
            <person name="Tettelin H."/>
            <person name="Glass J.I."/>
            <person name="Rusch D."/>
            <person name="Podicherti R."/>
            <person name="Tsui H.-C.T."/>
            <person name="Winkler M.E."/>
        </authorList>
    </citation>
    <scope>NUCLEOTIDE SEQUENCE</scope>
</reference>
<name>A0A382D8N5_9ZZZZ</name>
<gene>
    <name evidence="1" type="ORF">METZ01_LOCUS187236</name>
</gene>
<sequence>VALRTGGVDVLMMSPIGEGQDGDVELFGDLLSETNIQGRILVQSSWSDTSGGDPDAVNWGTIQNWIDGLHAEDGDLDRLRTQLEGINQRAGRDVAFVAPIADAVYRLRQEVQLGNVPGIDRQSDLFDESTGQPASAIVNLAAYVWFVVMYRQPADGLMALVDLDDPTSFAREQVLEQIAWDVSFNEPMAGVQVSMLWPNGVRTTHDLLHRMSLERQGQSGEEHSGHN</sequence>
<feature type="non-terminal residue" evidence="1">
    <location>
        <position position="1"/>
    </location>
</feature>
<protein>
    <submittedName>
        <fullName evidence="1">Uncharacterized protein</fullName>
    </submittedName>
</protein>
<dbReference type="EMBL" id="UINC01038014">
    <property type="protein sequence ID" value="SVB34382.1"/>
    <property type="molecule type" value="Genomic_DNA"/>
</dbReference>
<accession>A0A382D8N5</accession>
<evidence type="ECO:0000313" key="1">
    <source>
        <dbReference type="EMBL" id="SVB34382.1"/>
    </source>
</evidence>
<dbReference type="AlphaFoldDB" id="A0A382D8N5"/>